<comment type="caution">
    <text evidence="1">The sequence shown here is derived from an EMBL/GenBank/DDBJ whole genome shotgun (WGS) entry which is preliminary data.</text>
</comment>
<organism evidence="1 2">
    <name type="scientific">Pseudomonas syringae pv. persicae</name>
    <dbReference type="NCBI Taxonomy" id="237306"/>
    <lineage>
        <taxon>Bacteria</taxon>
        <taxon>Pseudomonadati</taxon>
        <taxon>Pseudomonadota</taxon>
        <taxon>Gammaproteobacteria</taxon>
        <taxon>Pseudomonadales</taxon>
        <taxon>Pseudomonadaceae</taxon>
        <taxon>Pseudomonas</taxon>
    </lineage>
</organism>
<dbReference type="RefSeq" id="WP_235592577.1">
    <property type="nucleotide sequence ID" value="NZ_RBQE01000095.1"/>
</dbReference>
<evidence type="ECO:0000313" key="2">
    <source>
        <dbReference type="Proteomes" id="UP000281604"/>
    </source>
</evidence>
<accession>A0A3M4B2U9</accession>
<gene>
    <name evidence="1" type="ORF">ALQ30_200700</name>
</gene>
<proteinExistence type="predicted"/>
<evidence type="ECO:0000313" key="1">
    <source>
        <dbReference type="EMBL" id="RMP12864.1"/>
    </source>
</evidence>
<sequence length="351" mass="39685">MSTLTIVIEEHPIRPATLVKLHRFLSLPVQTIKSFCDCVHPVLEIELFDGDLQETSKLVRGVLKIIYEEQVPAKFYEIPYGEHYTTYKHLENCEVTADLVSSILDVAGEEFERQRSSQIQEGYWVINATAIIEATKAAFAGRDIYFSPVQLPPGLEIRSEWQNFGIASSITPSFPLAWQTFSDELPWVTSLLDKCLLGTAILVGSSIELLYIFHDNNGLYYYIGGEPLSRSDNALIFGGRIADFYYTIHNGFTFYPAQSMGPQKIEDCVFVSDLIDEHDTDFAAKWLAVFSNGGGDYLAVDTINAANDNGLIWWHEQPLEPESGVVFFEIMDTWMSIFLEDTKQRGVIFET</sequence>
<protein>
    <submittedName>
        <fullName evidence="1">Uncharacterized protein</fullName>
    </submittedName>
</protein>
<reference evidence="1 2" key="1">
    <citation type="submission" date="2018-08" db="EMBL/GenBank/DDBJ databases">
        <title>Recombination of ecologically and evolutionarily significant loci maintains genetic cohesion in the Pseudomonas syringae species complex.</title>
        <authorList>
            <person name="Dillon M."/>
            <person name="Thakur S."/>
            <person name="Almeida R.N.D."/>
            <person name="Weir B.S."/>
            <person name="Guttman D.S."/>
        </authorList>
    </citation>
    <scope>NUCLEOTIDE SEQUENCE [LARGE SCALE GENOMIC DNA]</scope>
    <source>
        <strain evidence="1 2">ICMP 3706</strain>
    </source>
</reference>
<dbReference type="AlphaFoldDB" id="A0A3M4B2U9"/>
<name>A0A3M4B2U9_9PSED</name>
<dbReference type="Proteomes" id="UP000281604">
    <property type="component" value="Unassembled WGS sequence"/>
</dbReference>
<dbReference type="EMBL" id="RBQE01000095">
    <property type="protein sequence ID" value="RMP12864.1"/>
    <property type="molecule type" value="Genomic_DNA"/>
</dbReference>